<keyword evidence="2" id="KW-0723">Serine/threonine-protein kinase</keyword>
<dbReference type="Pfam" id="PF03793">
    <property type="entry name" value="PASTA"/>
    <property type="match status" value="3"/>
</dbReference>
<dbReference type="FunFam" id="3.30.200.20:FF:000035">
    <property type="entry name" value="Serine/threonine protein kinase Stk1"/>
    <property type="match status" value="1"/>
</dbReference>
<dbReference type="SUPFAM" id="SSF56112">
    <property type="entry name" value="Protein kinase-like (PK-like)"/>
    <property type="match status" value="1"/>
</dbReference>
<evidence type="ECO:0000259" key="14">
    <source>
        <dbReference type="PROSITE" id="PS51178"/>
    </source>
</evidence>
<comment type="catalytic activity">
    <reaction evidence="8">
        <text>L-threonyl-[protein] + ATP = O-phospho-L-threonyl-[protein] + ADP + H(+)</text>
        <dbReference type="Rhea" id="RHEA:46608"/>
        <dbReference type="Rhea" id="RHEA-COMP:11060"/>
        <dbReference type="Rhea" id="RHEA-COMP:11605"/>
        <dbReference type="ChEBI" id="CHEBI:15378"/>
        <dbReference type="ChEBI" id="CHEBI:30013"/>
        <dbReference type="ChEBI" id="CHEBI:30616"/>
        <dbReference type="ChEBI" id="CHEBI:61977"/>
        <dbReference type="ChEBI" id="CHEBI:456216"/>
        <dbReference type="EC" id="2.7.11.1"/>
    </reaction>
</comment>
<dbReference type="SUPFAM" id="SSF54184">
    <property type="entry name" value="Penicillin-binding protein 2x (pbp-2x), c-terminal domain"/>
    <property type="match status" value="1"/>
</dbReference>
<dbReference type="EC" id="2.7.11.1" evidence="1"/>
<dbReference type="InterPro" id="IPR013783">
    <property type="entry name" value="Ig-like_fold"/>
</dbReference>
<dbReference type="PANTHER" id="PTHR43289">
    <property type="entry name" value="MITOGEN-ACTIVATED PROTEIN KINASE KINASE KINASE 20-RELATED"/>
    <property type="match status" value="1"/>
</dbReference>
<dbReference type="GO" id="GO:0005524">
    <property type="term" value="F:ATP binding"/>
    <property type="evidence" value="ECO:0007669"/>
    <property type="project" value="UniProtKB-UniRule"/>
</dbReference>
<dbReference type="Pfam" id="PF00069">
    <property type="entry name" value="Pkinase"/>
    <property type="match status" value="1"/>
</dbReference>
<dbReference type="GO" id="GO:0045717">
    <property type="term" value="P:negative regulation of fatty acid biosynthetic process"/>
    <property type="evidence" value="ECO:0007669"/>
    <property type="project" value="UniProtKB-ARBA"/>
</dbReference>
<feature type="transmembrane region" description="Helical" evidence="12">
    <location>
        <begin position="320"/>
        <end position="342"/>
    </location>
</feature>
<evidence type="ECO:0000256" key="2">
    <source>
        <dbReference type="ARBA" id="ARBA00022527"/>
    </source>
</evidence>
<dbReference type="CDD" id="cd14014">
    <property type="entry name" value="STKc_PknB_like"/>
    <property type="match status" value="1"/>
</dbReference>
<evidence type="ECO:0000256" key="9">
    <source>
        <dbReference type="ARBA" id="ARBA00048679"/>
    </source>
</evidence>
<dbReference type="Gene3D" id="3.30.10.20">
    <property type="match status" value="3"/>
</dbReference>
<proteinExistence type="predicted"/>
<evidence type="ECO:0000256" key="1">
    <source>
        <dbReference type="ARBA" id="ARBA00012513"/>
    </source>
</evidence>
<dbReference type="CDD" id="cd06577">
    <property type="entry name" value="PASTA_pknB"/>
    <property type="match status" value="3"/>
</dbReference>
<feature type="domain" description="PASTA" evidence="14">
    <location>
        <begin position="346"/>
        <end position="413"/>
    </location>
</feature>
<dbReference type="PROSITE" id="PS50011">
    <property type="entry name" value="PROTEIN_KINASE_DOM"/>
    <property type="match status" value="1"/>
</dbReference>
<keyword evidence="5 10" id="KW-0547">Nucleotide-binding</keyword>
<keyword evidence="7 10" id="KW-0067">ATP-binding</keyword>
<dbReference type="GO" id="GO:0004674">
    <property type="term" value="F:protein serine/threonine kinase activity"/>
    <property type="evidence" value="ECO:0007669"/>
    <property type="project" value="UniProtKB-KW"/>
</dbReference>
<evidence type="ECO:0000313" key="15">
    <source>
        <dbReference type="EMBL" id="QSB14760.1"/>
    </source>
</evidence>
<name>A0A895YKY3_9ACTN</name>
<dbReference type="PROSITE" id="PS00107">
    <property type="entry name" value="PROTEIN_KINASE_ATP"/>
    <property type="match status" value="1"/>
</dbReference>
<evidence type="ECO:0000259" key="13">
    <source>
        <dbReference type="PROSITE" id="PS50011"/>
    </source>
</evidence>
<feature type="compositionally biased region" description="Polar residues" evidence="11">
    <location>
        <begin position="506"/>
        <end position="535"/>
    </location>
</feature>
<reference evidence="15" key="1">
    <citation type="submission" date="2021-02" db="EMBL/GenBank/DDBJ databases">
        <title>Natrosporangium hydrolyticum gen. nov., sp. nov, a haloalkaliphilic actinobacterium from a soda solonchak soil.</title>
        <authorList>
            <person name="Sorokin D.Y."/>
            <person name="Khijniak T.V."/>
            <person name="Zakharycheva A.P."/>
            <person name="Boueva O.V."/>
            <person name="Ariskina E.V."/>
            <person name="Hahnke R.L."/>
            <person name="Bunk B."/>
            <person name="Sproer C."/>
            <person name="Schumann P."/>
            <person name="Evtushenko L.I."/>
            <person name="Kublanov I.V."/>
        </authorList>
    </citation>
    <scope>NUCLEOTIDE SEQUENCE</scope>
    <source>
        <strain evidence="15">DSM 106523</strain>
    </source>
</reference>
<feature type="domain" description="PASTA" evidence="14">
    <location>
        <begin position="414"/>
        <end position="479"/>
    </location>
</feature>
<evidence type="ECO:0000256" key="3">
    <source>
        <dbReference type="ARBA" id="ARBA00022679"/>
    </source>
</evidence>
<organism evidence="15 16">
    <name type="scientific">Natronosporangium hydrolyticum</name>
    <dbReference type="NCBI Taxonomy" id="2811111"/>
    <lineage>
        <taxon>Bacteria</taxon>
        <taxon>Bacillati</taxon>
        <taxon>Actinomycetota</taxon>
        <taxon>Actinomycetes</taxon>
        <taxon>Micromonosporales</taxon>
        <taxon>Micromonosporaceae</taxon>
        <taxon>Natronosporangium</taxon>
    </lineage>
</organism>
<keyword evidence="12" id="KW-0472">Membrane</keyword>
<evidence type="ECO:0000256" key="6">
    <source>
        <dbReference type="ARBA" id="ARBA00022777"/>
    </source>
</evidence>
<dbReference type="Gene3D" id="2.60.40.10">
    <property type="entry name" value="Immunoglobulins"/>
    <property type="match status" value="1"/>
</dbReference>
<sequence>MSAPERLLGGRYEVGELLGYGGMAEVHRGRDRRLGRDVAIKMLRTDLARDHTFQLRFRREAQNSATLNHPGIAAVYDTGEEKAATGEALPYIVMEFVNGQTLKDVLAAEQVLQPRRALEVTADICAALEFSHRHGIIHRDVKPGNAMITTNGQVKVMDFGIARDLASGATTMTQTSAVIGTAQYLSPEQARGEAVDARSDVYATGCLLFELLCGDPPFTGDSPVSVAYQHVREDPKAPSEVNPEIGPDIDAVVLKALAKNPANRYQSAAEMRADLLRAASGRPVLATPVMSDAETAMLGQGPGGEPARVGDPQQRKASTWVLAALGVLGVLAVIALITGLILSNQGSEQVVVPNLEGMTEEEASEEIDALELAAAVGEPLAGDDCEEDTVVAQSPGPGEEVEPASVVTFQLCAGPEAFPMPNVVGSTEESAVNQLRNAGLDVTVEDRASSEPSNTVVETDPEAGEDVLPGDEVTIYVSQGNIASVPDVVGLSEAEARGRLEGAGFTVNTDNADSSPSSPDQAGTVAGQNPSSGEEVNVNETTVTIFIYADGQALQISEPVVGDDGVTVVINWDNDIFGGVTIDWGDGTTEDYSSSEGPSDPHTYQVAPGDSEQFTITVTAQDDSSRSQSVSVTIEPEP</sequence>
<evidence type="ECO:0000256" key="8">
    <source>
        <dbReference type="ARBA" id="ARBA00047899"/>
    </source>
</evidence>
<evidence type="ECO:0000256" key="10">
    <source>
        <dbReference type="PROSITE-ProRule" id="PRU10141"/>
    </source>
</evidence>
<comment type="catalytic activity">
    <reaction evidence="9">
        <text>L-seryl-[protein] + ATP = O-phospho-L-seryl-[protein] + ADP + H(+)</text>
        <dbReference type="Rhea" id="RHEA:17989"/>
        <dbReference type="Rhea" id="RHEA-COMP:9863"/>
        <dbReference type="Rhea" id="RHEA-COMP:11604"/>
        <dbReference type="ChEBI" id="CHEBI:15378"/>
        <dbReference type="ChEBI" id="CHEBI:29999"/>
        <dbReference type="ChEBI" id="CHEBI:30616"/>
        <dbReference type="ChEBI" id="CHEBI:83421"/>
        <dbReference type="ChEBI" id="CHEBI:456216"/>
        <dbReference type="EC" id="2.7.11.1"/>
    </reaction>
</comment>
<dbReference type="PROSITE" id="PS51178">
    <property type="entry name" value="PASTA"/>
    <property type="match status" value="3"/>
</dbReference>
<keyword evidence="12" id="KW-1133">Transmembrane helix</keyword>
<evidence type="ECO:0000256" key="7">
    <source>
        <dbReference type="ARBA" id="ARBA00022840"/>
    </source>
</evidence>
<dbReference type="NCBIfam" id="NF033483">
    <property type="entry name" value="PknB_PASTA_kin"/>
    <property type="match status" value="1"/>
</dbReference>
<feature type="region of interest" description="Disordered" evidence="11">
    <location>
        <begin position="445"/>
        <end position="467"/>
    </location>
</feature>
<dbReference type="EMBL" id="CP070499">
    <property type="protein sequence ID" value="QSB14760.1"/>
    <property type="molecule type" value="Genomic_DNA"/>
</dbReference>
<feature type="binding site" evidence="10">
    <location>
        <position position="41"/>
    </location>
    <ligand>
        <name>ATP</name>
        <dbReference type="ChEBI" id="CHEBI:30616"/>
    </ligand>
</feature>
<feature type="region of interest" description="Disordered" evidence="11">
    <location>
        <begin position="588"/>
        <end position="607"/>
    </location>
</feature>
<feature type="region of interest" description="Disordered" evidence="11">
    <location>
        <begin position="505"/>
        <end position="535"/>
    </location>
</feature>
<dbReference type="InterPro" id="IPR000719">
    <property type="entry name" value="Prot_kinase_dom"/>
</dbReference>
<accession>A0A895YKY3</accession>
<evidence type="ECO:0000313" key="16">
    <source>
        <dbReference type="Proteomes" id="UP000662857"/>
    </source>
</evidence>
<feature type="domain" description="PASTA" evidence="14">
    <location>
        <begin position="481"/>
        <end position="549"/>
    </location>
</feature>
<feature type="region of interest" description="Disordered" evidence="11">
    <location>
        <begin position="619"/>
        <end position="638"/>
    </location>
</feature>
<dbReference type="GO" id="GO:0005975">
    <property type="term" value="P:carbohydrate metabolic process"/>
    <property type="evidence" value="ECO:0007669"/>
    <property type="project" value="UniProtKB-ARBA"/>
</dbReference>
<dbReference type="FunFam" id="1.10.510.10:FF:000021">
    <property type="entry name" value="Serine/threonine protein kinase"/>
    <property type="match status" value="1"/>
</dbReference>
<dbReference type="AlphaFoldDB" id="A0A895YKY3"/>
<dbReference type="Proteomes" id="UP000662857">
    <property type="component" value="Chromosome"/>
</dbReference>
<keyword evidence="3" id="KW-0808">Transferase</keyword>
<keyword evidence="4" id="KW-0677">Repeat</keyword>
<dbReference type="RefSeq" id="WP_239676917.1">
    <property type="nucleotide sequence ID" value="NZ_CP070499.1"/>
</dbReference>
<keyword evidence="6 15" id="KW-0418">Kinase</keyword>
<dbReference type="SMART" id="SM00220">
    <property type="entry name" value="S_TKc"/>
    <property type="match status" value="1"/>
</dbReference>
<dbReference type="Gene3D" id="3.30.200.20">
    <property type="entry name" value="Phosphorylase Kinase, domain 1"/>
    <property type="match status" value="1"/>
</dbReference>
<keyword evidence="16" id="KW-1185">Reference proteome</keyword>
<dbReference type="Gene3D" id="1.10.510.10">
    <property type="entry name" value="Transferase(Phosphotransferase) domain 1"/>
    <property type="match status" value="1"/>
</dbReference>
<gene>
    <name evidence="15" type="primary">pknB</name>
    <name evidence="15" type="ORF">JQS43_25495</name>
</gene>
<evidence type="ECO:0000256" key="11">
    <source>
        <dbReference type="SAM" id="MobiDB-lite"/>
    </source>
</evidence>
<dbReference type="SMART" id="SM00740">
    <property type="entry name" value="PASTA"/>
    <property type="match status" value="3"/>
</dbReference>
<protein>
    <recommendedName>
        <fullName evidence="1">non-specific serine/threonine protein kinase</fullName>
        <ecNumber evidence="1">2.7.11.1</ecNumber>
    </recommendedName>
</protein>
<evidence type="ECO:0000256" key="4">
    <source>
        <dbReference type="ARBA" id="ARBA00022737"/>
    </source>
</evidence>
<dbReference type="InterPro" id="IPR017441">
    <property type="entry name" value="Protein_kinase_ATP_BS"/>
</dbReference>
<dbReference type="KEGG" id="nhy:JQS43_25495"/>
<keyword evidence="12" id="KW-0812">Transmembrane</keyword>
<evidence type="ECO:0000256" key="5">
    <source>
        <dbReference type="ARBA" id="ARBA00022741"/>
    </source>
</evidence>
<dbReference type="InterPro" id="IPR011009">
    <property type="entry name" value="Kinase-like_dom_sf"/>
</dbReference>
<dbReference type="InterPro" id="IPR005543">
    <property type="entry name" value="PASTA_dom"/>
</dbReference>
<feature type="domain" description="Protein kinase" evidence="13">
    <location>
        <begin position="12"/>
        <end position="276"/>
    </location>
</feature>
<dbReference type="PANTHER" id="PTHR43289:SF6">
    <property type="entry name" value="SERINE_THREONINE-PROTEIN KINASE NEKL-3"/>
    <property type="match status" value="1"/>
</dbReference>
<evidence type="ECO:0000256" key="12">
    <source>
        <dbReference type="SAM" id="Phobius"/>
    </source>
</evidence>